<reference evidence="1 2" key="1">
    <citation type="submission" date="2019-10" db="EMBL/GenBank/DDBJ databases">
        <title>Description of Paenibacillus pedi sp. nov.</title>
        <authorList>
            <person name="Carlier A."/>
            <person name="Qi S."/>
        </authorList>
    </citation>
    <scope>NUCLEOTIDE SEQUENCE [LARGE SCALE GENOMIC DNA]</scope>
    <source>
        <strain evidence="1 2">LMG 31457</strain>
    </source>
</reference>
<sequence>MKITIPQELIDSKLYKYIEVVEELQHIGNKVLSEVISESKRIKKTKPSLFIGIVMMKRMLECISSIKLLITLGHRRDASILILNLIEMRLDLMYIALDDIHANEWLNHDKEYTKPWKVGFLFRSLYLNQNELNAEQENYKRFSMAKHANPLGGLMSFPIEVTNRALLVNEEEKTSTYTSIIYFFACGVEVHRICNSTLIIAKQLGYDMEQINDNLEMTFEFLRGLYDRDTLRTVQELSDSIEKPQLCNKCCAIPQGKIEITCLLRQGDFKREQIFKRNAQFICEAFIEKTCE</sequence>
<dbReference type="EMBL" id="WHNZ01000045">
    <property type="protein sequence ID" value="NOV02717.1"/>
    <property type="molecule type" value="Genomic_DNA"/>
</dbReference>
<keyword evidence="2" id="KW-1185">Reference proteome</keyword>
<evidence type="ECO:0000313" key="1">
    <source>
        <dbReference type="EMBL" id="NOV02717.1"/>
    </source>
</evidence>
<evidence type="ECO:0008006" key="3">
    <source>
        <dbReference type="Google" id="ProtNLM"/>
    </source>
</evidence>
<evidence type="ECO:0000313" key="2">
    <source>
        <dbReference type="Proteomes" id="UP000618579"/>
    </source>
</evidence>
<comment type="caution">
    <text evidence="1">The sequence shown here is derived from an EMBL/GenBank/DDBJ whole genome shotgun (WGS) entry which is preliminary data.</text>
</comment>
<proteinExistence type="predicted"/>
<gene>
    <name evidence="1" type="ORF">GC097_22180</name>
</gene>
<name>A0ABX1ZRM5_9BACL</name>
<protein>
    <recommendedName>
        <fullName evidence="3">Polyprenyl synthetase</fullName>
    </recommendedName>
</protein>
<organism evidence="1 2">
    <name type="scientific">Paenibacillus planticolens</name>
    <dbReference type="NCBI Taxonomy" id="2654976"/>
    <lineage>
        <taxon>Bacteria</taxon>
        <taxon>Bacillati</taxon>
        <taxon>Bacillota</taxon>
        <taxon>Bacilli</taxon>
        <taxon>Bacillales</taxon>
        <taxon>Paenibacillaceae</taxon>
        <taxon>Paenibacillus</taxon>
    </lineage>
</organism>
<accession>A0ABX1ZRM5</accession>
<dbReference type="Proteomes" id="UP000618579">
    <property type="component" value="Unassembled WGS sequence"/>
</dbReference>
<dbReference type="RefSeq" id="WP_171685523.1">
    <property type="nucleotide sequence ID" value="NZ_WHNZ01000045.1"/>
</dbReference>